<sequence length="295" mass="33198">MITIRPAMEHDMVEMYHVYYLNEIQENDDPPPLPAITPPALKHIIETGTASVAEQDGKVIGYAAAISRGSIAFLTDLFVHPAMQSSHVGMALLQHTFSLDTPLIHCTFSSTDHRALALYIRAGMQPQWPHFNLRLTEPVRDGRWQSPIKIREAGTDLVEFERWDARLSGRSRPQEHAFWRQQQRAVPLWFYDRDEIVGYGYVRLGAGTLRFPNACTIGPLGVNKPELAADCVLAAVDWALHHAEVIRIDVPGPHLCLAPLLERGFRIVYVETFVSQAASPFFDARRYIASGSDLF</sequence>
<evidence type="ECO:0000313" key="3">
    <source>
        <dbReference type="Proteomes" id="UP000597444"/>
    </source>
</evidence>
<dbReference type="GO" id="GO:0016747">
    <property type="term" value="F:acyltransferase activity, transferring groups other than amino-acyl groups"/>
    <property type="evidence" value="ECO:0007669"/>
    <property type="project" value="InterPro"/>
</dbReference>
<proteinExistence type="predicted"/>
<comment type="caution">
    <text evidence="2">The sequence shown here is derived from an EMBL/GenBank/DDBJ whole genome shotgun (WGS) entry which is preliminary data.</text>
</comment>
<dbReference type="Gene3D" id="3.40.630.30">
    <property type="match status" value="1"/>
</dbReference>
<feature type="domain" description="N-acetyltransferase" evidence="1">
    <location>
        <begin position="2"/>
        <end position="149"/>
    </location>
</feature>
<name>A0A8J3IQA6_9CHLR</name>
<organism evidence="2 3">
    <name type="scientific">Reticulibacter mediterranei</name>
    <dbReference type="NCBI Taxonomy" id="2778369"/>
    <lineage>
        <taxon>Bacteria</taxon>
        <taxon>Bacillati</taxon>
        <taxon>Chloroflexota</taxon>
        <taxon>Ktedonobacteria</taxon>
        <taxon>Ktedonobacterales</taxon>
        <taxon>Reticulibacteraceae</taxon>
        <taxon>Reticulibacter</taxon>
    </lineage>
</organism>
<dbReference type="PROSITE" id="PS51186">
    <property type="entry name" value="GNAT"/>
    <property type="match status" value="1"/>
</dbReference>
<protein>
    <recommendedName>
        <fullName evidence="1">N-acetyltransferase domain-containing protein</fullName>
    </recommendedName>
</protein>
<dbReference type="AlphaFoldDB" id="A0A8J3IQA6"/>
<gene>
    <name evidence="2" type="ORF">KSF_082860</name>
</gene>
<dbReference type="Proteomes" id="UP000597444">
    <property type="component" value="Unassembled WGS sequence"/>
</dbReference>
<dbReference type="SUPFAM" id="SSF55729">
    <property type="entry name" value="Acyl-CoA N-acyltransferases (Nat)"/>
    <property type="match status" value="1"/>
</dbReference>
<evidence type="ECO:0000259" key="1">
    <source>
        <dbReference type="PROSITE" id="PS51186"/>
    </source>
</evidence>
<dbReference type="InterPro" id="IPR016181">
    <property type="entry name" value="Acyl_CoA_acyltransferase"/>
</dbReference>
<reference evidence="2" key="1">
    <citation type="submission" date="2020-10" db="EMBL/GenBank/DDBJ databases">
        <title>Taxonomic study of unclassified bacteria belonging to the class Ktedonobacteria.</title>
        <authorList>
            <person name="Yabe S."/>
            <person name="Wang C.M."/>
            <person name="Zheng Y."/>
            <person name="Sakai Y."/>
            <person name="Cavaletti L."/>
            <person name="Monciardini P."/>
            <person name="Donadio S."/>
        </authorList>
    </citation>
    <scope>NUCLEOTIDE SEQUENCE</scope>
    <source>
        <strain evidence="2">ID150040</strain>
    </source>
</reference>
<dbReference type="EMBL" id="BNJK01000002">
    <property type="protein sequence ID" value="GHO98238.1"/>
    <property type="molecule type" value="Genomic_DNA"/>
</dbReference>
<accession>A0A8J3IQA6</accession>
<keyword evidence="3" id="KW-1185">Reference proteome</keyword>
<dbReference type="InterPro" id="IPR000182">
    <property type="entry name" value="GNAT_dom"/>
</dbReference>
<evidence type="ECO:0000313" key="2">
    <source>
        <dbReference type="EMBL" id="GHO98238.1"/>
    </source>
</evidence>
<dbReference type="CDD" id="cd04301">
    <property type="entry name" value="NAT_SF"/>
    <property type="match status" value="1"/>
</dbReference>
<dbReference type="Pfam" id="PF13508">
    <property type="entry name" value="Acetyltransf_7"/>
    <property type="match status" value="1"/>
</dbReference>
<dbReference type="RefSeq" id="WP_220208997.1">
    <property type="nucleotide sequence ID" value="NZ_BNJK01000002.1"/>
</dbReference>